<proteinExistence type="predicted"/>
<evidence type="ECO:0000313" key="16">
    <source>
        <dbReference type="EMBL" id="NWJ09609.1"/>
    </source>
</evidence>
<dbReference type="PROSITE" id="PS50268">
    <property type="entry name" value="CADHERIN_2"/>
    <property type="match status" value="5"/>
</dbReference>
<dbReference type="GO" id="GO:0007156">
    <property type="term" value="P:homophilic cell adhesion via plasma membrane adhesion molecules"/>
    <property type="evidence" value="ECO:0007669"/>
    <property type="project" value="InterPro"/>
</dbReference>
<feature type="signal peptide" evidence="14">
    <location>
        <begin position="1"/>
        <end position="23"/>
    </location>
</feature>
<keyword evidence="6 11" id="KW-0106">Calcium</keyword>
<dbReference type="GO" id="GO:0005509">
    <property type="term" value="F:calcium ion binding"/>
    <property type="evidence" value="ECO:0007669"/>
    <property type="project" value="UniProtKB-UniRule"/>
</dbReference>
<dbReference type="InterPro" id="IPR032455">
    <property type="entry name" value="Cadherin_C"/>
</dbReference>
<evidence type="ECO:0000256" key="10">
    <source>
        <dbReference type="ARBA" id="ARBA00023180"/>
    </source>
</evidence>
<dbReference type="InterPro" id="IPR020894">
    <property type="entry name" value="Cadherin_CS"/>
</dbReference>
<dbReference type="CDD" id="cd11304">
    <property type="entry name" value="Cadherin_repeat"/>
    <property type="match status" value="5"/>
</dbReference>
<dbReference type="InterPro" id="IPR050174">
    <property type="entry name" value="Protocadherin/Cadherin-CA"/>
</dbReference>
<evidence type="ECO:0000256" key="5">
    <source>
        <dbReference type="ARBA" id="ARBA00022737"/>
    </source>
</evidence>
<comment type="function">
    <text evidence="1">Potential calcium-dependent cell-adhesion protein. May be involved in the establishment and maintenance of specific neuronal connections in the brain.</text>
</comment>
<reference evidence="16 17" key="1">
    <citation type="submission" date="2019-09" db="EMBL/GenBank/DDBJ databases">
        <title>Bird 10,000 Genomes (B10K) Project - Family phase.</title>
        <authorList>
            <person name="Zhang G."/>
        </authorList>
    </citation>
    <scope>NUCLEOTIDE SEQUENCE [LARGE SCALE GENOMIC DNA]</scope>
    <source>
        <strain evidence="16">B10K-MSB-37135</strain>
        <tissue evidence="16">Heart</tissue>
    </source>
</reference>
<dbReference type="AlphaFoldDB" id="A0A7K4M0A0"/>
<evidence type="ECO:0000313" key="17">
    <source>
        <dbReference type="Proteomes" id="UP000534426"/>
    </source>
</evidence>
<feature type="chain" id="PRO_5029466069" evidence="14">
    <location>
        <begin position="24"/>
        <end position="700"/>
    </location>
</feature>
<keyword evidence="3 13" id="KW-0812">Transmembrane</keyword>
<dbReference type="Gene3D" id="2.60.40.60">
    <property type="entry name" value="Cadherins"/>
    <property type="match status" value="5"/>
</dbReference>
<evidence type="ECO:0000256" key="14">
    <source>
        <dbReference type="SAM" id="SignalP"/>
    </source>
</evidence>
<dbReference type="PROSITE" id="PS00232">
    <property type="entry name" value="CADHERIN_1"/>
    <property type="match status" value="3"/>
</dbReference>
<accession>A0A7K4M0A0</accession>
<dbReference type="Pfam" id="PF00028">
    <property type="entry name" value="Cadherin"/>
    <property type="match status" value="4"/>
</dbReference>
<dbReference type="FunFam" id="2.60.40.60:FF:000129">
    <property type="entry name" value="protocadherin alpha-C2 isoform X1"/>
    <property type="match status" value="1"/>
</dbReference>
<dbReference type="Pfam" id="PF16492">
    <property type="entry name" value="Cadherin_C_2"/>
    <property type="match status" value="1"/>
</dbReference>
<dbReference type="PANTHER" id="PTHR24028">
    <property type="entry name" value="CADHERIN-87A"/>
    <property type="match status" value="1"/>
</dbReference>
<feature type="non-terminal residue" evidence="16">
    <location>
        <position position="1"/>
    </location>
</feature>
<evidence type="ECO:0000256" key="2">
    <source>
        <dbReference type="ARBA" id="ARBA00004167"/>
    </source>
</evidence>
<sequence length="700" mass="75747">RGRIGGRALLWCALVAVWEVSWGQLRYSVPEERQKGSFVGDMAKDLGLELSALRDRGARVVSEGRRQYFSLHEKTGHLVTAGRIDREQECGRLVEKCVLHCEMIVEGEMKIYAIEVEVRDINDNAPSFREAEMELKVSETTAPGLRLPLSIARDPDIGSYSLQRYELSGDEHFSLAVQTAPDGEIRPELVLAKVLDREEAAFHDLVLTALDGGDPARTGTAQIRVVVLDANDNTPVFSQAVYTVQVPEDVPAGTVLLTVSATDADDGVNGEVKYVFQIISETASDTFQLNTDTGEISLMGELDFEESSSYELEVQTRDGGGLFDTAKVSITVTDVNDNVPEISVRSLLSAVPEDSPSGTVVALLHVQDRDSGANGEVKCSLDMELPFRLRSSLGNYYSVETSRELDREAVSEYNVTVRAMDGGSPALWSSAVLALRVLDVNDNAPVFAEARYSAWLPENNAKGALVLTVRAWDADWGENARVRYRLCEGQVRGAPLLSYVSVHAETGALYALRSFDYEEVREVELWVRAEDGGAPALSSNVSVRLLIVDENDNAPQVLYPPPASSGTGAGWTGVELAPRSAEPGTLAGGSVTRWLVVAVAAVGSLLVAFLLALLALRLRQWRRSRLLSASSGTLRAVPASHFVGIEGVRAFLHSYAHDVSLTTDSRKSQLGCPGGSCCNTLPAAPPPDQGAPLLLPEEHS</sequence>
<feature type="domain" description="Cadherin" evidence="15">
    <location>
        <begin position="448"/>
        <end position="557"/>
    </location>
</feature>
<dbReference type="PANTHER" id="PTHR24028:SF234">
    <property type="entry name" value="PROTOCADHERIN GAMMA-A3"/>
    <property type="match status" value="1"/>
</dbReference>
<dbReference type="FunFam" id="2.60.40.60:FF:000001">
    <property type="entry name" value="Protocadherin alpha 2"/>
    <property type="match status" value="1"/>
</dbReference>
<dbReference type="Proteomes" id="UP000534426">
    <property type="component" value="Unassembled WGS sequence"/>
</dbReference>
<comment type="caution">
    <text evidence="16">The sequence shown here is derived from an EMBL/GenBank/DDBJ whole genome shotgun (WGS) entry which is preliminary data.</text>
</comment>
<dbReference type="FunFam" id="2.60.40.60:FF:000002">
    <property type="entry name" value="Protocadherin alpha 2"/>
    <property type="match status" value="1"/>
</dbReference>
<dbReference type="PRINTS" id="PR00205">
    <property type="entry name" value="CADHERIN"/>
</dbReference>
<protein>
    <submittedName>
        <fullName evidence="16">PCDGC protein</fullName>
    </submittedName>
</protein>
<evidence type="ECO:0000256" key="1">
    <source>
        <dbReference type="ARBA" id="ARBA00003436"/>
    </source>
</evidence>
<comment type="subcellular location">
    <subcellularLocation>
        <location evidence="2">Membrane</location>
        <topology evidence="2">Single-pass membrane protein</topology>
    </subcellularLocation>
</comment>
<gene>
    <name evidence="16" type="primary">Pcdhga12</name>
    <name evidence="16" type="ORF">CRYUND_R05969</name>
</gene>
<evidence type="ECO:0000256" key="4">
    <source>
        <dbReference type="ARBA" id="ARBA00022729"/>
    </source>
</evidence>
<evidence type="ECO:0000256" key="6">
    <source>
        <dbReference type="ARBA" id="ARBA00022837"/>
    </source>
</evidence>
<dbReference type="InterPro" id="IPR013164">
    <property type="entry name" value="Cadherin_N"/>
</dbReference>
<evidence type="ECO:0000256" key="11">
    <source>
        <dbReference type="PROSITE-ProRule" id="PRU00043"/>
    </source>
</evidence>
<dbReference type="GO" id="GO:0005886">
    <property type="term" value="C:plasma membrane"/>
    <property type="evidence" value="ECO:0007669"/>
    <property type="project" value="InterPro"/>
</dbReference>
<feature type="region of interest" description="Disordered" evidence="12">
    <location>
        <begin position="681"/>
        <end position="700"/>
    </location>
</feature>
<evidence type="ECO:0000256" key="7">
    <source>
        <dbReference type="ARBA" id="ARBA00022889"/>
    </source>
</evidence>
<evidence type="ECO:0000256" key="13">
    <source>
        <dbReference type="SAM" id="Phobius"/>
    </source>
</evidence>
<feature type="non-terminal residue" evidence="16">
    <location>
        <position position="700"/>
    </location>
</feature>
<evidence type="ECO:0000256" key="9">
    <source>
        <dbReference type="ARBA" id="ARBA00023136"/>
    </source>
</evidence>
<keyword evidence="5" id="KW-0677">Repeat</keyword>
<keyword evidence="4 14" id="KW-0732">Signal</keyword>
<feature type="transmembrane region" description="Helical" evidence="13">
    <location>
        <begin position="594"/>
        <end position="616"/>
    </location>
</feature>
<feature type="domain" description="Cadherin" evidence="15">
    <location>
        <begin position="129"/>
        <end position="237"/>
    </location>
</feature>
<dbReference type="SUPFAM" id="SSF49313">
    <property type="entry name" value="Cadherin-like"/>
    <property type="match status" value="5"/>
</dbReference>
<dbReference type="Pfam" id="PF08266">
    <property type="entry name" value="Cadherin_2"/>
    <property type="match status" value="1"/>
</dbReference>
<keyword evidence="7" id="KW-0130">Cell adhesion</keyword>
<keyword evidence="8 13" id="KW-1133">Transmembrane helix</keyword>
<evidence type="ECO:0000256" key="12">
    <source>
        <dbReference type="SAM" id="MobiDB-lite"/>
    </source>
</evidence>
<dbReference type="FunFam" id="2.60.40.60:FF:000018">
    <property type="entry name" value="Protocadherin gamma c3"/>
    <property type="match status" value="1"/>
</dbReference>
<evidence type="ECO:0000256" key="3">
    <source>
        <dbReference type="ARBA" id="ARBA00022692"/>
    </source>
</evidence>
<dbReference type="InterPro" id="IPR015919">
    <property type="entry name" value="Cadherin-like_sf"/>
</dbReference>
<keyword evidence="17" id="KW-1185">Reference proteome</keyword>
<evidence type="ECO:0000259" key="15">
    <source>
        <dbReference type="PROSITE" id="PS50268"/>
    </source>
</evidence>
<dbReference type="FunFam" id="2.60.40.60:FF:000006">
    <property type="entry name" value="Protocadherin alpha 2"/>
    <property type="match status" value="1"/>
</dbReference>
<feature type="domain" description="Cadherin" evidence="15">
    <location>
        <begin position="343"/>
        <end position="447"/>
    </location>
</feature>
<feature type="domain" description="Cadherin" evidence="15">
    <location>
        <begin position="68"/>
        <end position="128"/>
    </location>
</feature>
<keyword evidence="9 13" id="KW-0472">Membrane</keyword>
<dbReference type="SMART" id="SM00112">
    <property type="entry name" value="CA"/>
    <property type="match status" value="5"/>
</dbReference>
<feature type="domain" description="Cadherin" evidence="15">
    <location>
        <begin position="238"/>
        <end position="342"/>
    </location>
</feature>
<dbReference type="InterPro" id="IPR002126">
    <property type="entry name" value="Cadherin-like_dom"/>
</dbReference>
<organism evidence="16 17">
    <name type="scientific">Crypturellus undulatus</name>
    <dbReference type="NCBI Taxonomy" id="48396"/>
    <lineage>
        <taxon>Eukaryota</taxon>
        <taxon>Metazoa</taxon>
        <taxon>Chordata</taxon>
        <taxon>Craniata</taxon>
        <taxon>Vertebrata</taxon>
        <taxon>Euteleostomi</taxon>
        <taxon>Archelosauria</taxon>
        <taxon>Archosauria</taxon>
        <taxon>Dinosauria</taxon>
        <taxon>Saurischia</taxon>
        <taxon>Theropoda</taxon>
        <taxon>Coelurosauria</taxon>
        <taxon>Aves</taxon>
        <taxon>Palaeognathae</taxon>
        <taxon>Tinamiformes</taxon>
        <taxon>Tinamidae</taxon>
        <taxon>Crypturellus</taxon>
    </lineage>
</organism>
<dbReference type="EMBL" id="VWPW01028062">
    <property type="protein sequence ID" value="NWJ09609.1"/>
    <property type="molecule type" value="Genomic_DNA"/>
</dbReference>
<evidence type="ECO:0000256" key="8">
    <source>
        <dbReference type="ARBA" id="ARBA00022989"/>
    </source>
</evidence>
<name>A0A7K4M0A0_9AVES</name>
<keyword evidence="10" id="KW-0325">Glycoprotein</keyword>